<evidence type="ECO:0000256" key="3">
    <source>
        <dbReference type="ARBA" id="ARBA00022723"/>
    </source>
</evidence>
<dbReference type="NCBIfam" id="NF005208">
    <property type="entry name" value="PRK06676.1"/>
    <property type="match status" value="1"/>
</dbReference>
<reference evidence="11" key="2">
    <citation type="submission" date="2021-04" db="EMBL/GenBank/DDBJ databases">
        <authorList>
            <person name="Gilroy R."/>
        </authorList>
    </citation>
    <scope>NUCLEOTIDE SEQUENCE</scope>
    <source>
        <strain evidence="11">421</strain>
    </source>
</reference>
<name>A0A9D1REG7_9FIRM</name>
<proteinExistence type="inferred from homology"/>
<dbReference type="GO" id="GO:0051745">
    <property type="term" value="F:4-hydroxy-3-methylbut-2-enyl diphosphate reductase activity"/>
    <property type="evidence" value="ECO:0007669"/>
    <property type="project" value="UniProtKB-UniRule"/>
</dbReference>
<dbReference type="SMART" id="SM00316">
    <property type="entry name" value="S1"/>
    <property type="match status" value="4"/>
</dbReference>
<evidence type="ECO:0000256" key="7">
    <source>
        <dbReference type="ARBA" id="ARBA00023274"/>
    </source>
</evidence>
<dbReference type="GO" id="GO:0005840">
    <property type="term" value="C:ribosome"/>
    <property type="evidence" value="ECO:0007669"/>
    <property type="project" value="UniProtKB-KW"/>
</dbReference>
<dbReference type="InterPro" id="IPR003029">
    <property type="entry name" value="S1_domain"/>
</dbReference>
<feature type="binding site" evidence="8">
    <location>
        <position position="246"/>
    </location>
    <ligand>
        <name>isopentenyl diphosphate</name>
        <dbReference type="ChEBI" id="CHEBI:128769"/>
    </ligand>
</feature>
<dbReference type="FunFam" id="2.40.50.140:FF:000051">
    <property type="entry name" value="RNA-binding transcriptional accessory protein"/>
    <property type="match status" value="1"/>
</dbReference>
<evidence type="ECO:0000313" key="12">
    <source>
        <dbReference type="Proteomes" id="UP000824205"/>
    </source>
</evidence>
<dbReference type="GO" id="GO:1990904">
    <property type="term" value="C:ribonucleoprotein complex"/>
    <property type="evidence" value="ECO:0007669"/>
    <property type="project" value="UniProtKB-KW"/>
</dbReference>
<organism evidence="11 12">
    <name type="scientific">Candidatus Eubacterium faecipullorum</name>
    <dbReference type="NCBI Taxonomy" id="2838571"/>
    <lineage>
        <taxon>Bacteria</taxon>
        <taxon>Bacillati</taxon>
        <taxon>Bacillota</taxon>
        <taxon>Clostridia</taxon>
        <taxon>Eubacteriales</taxon>
        <taxon>Eubacteriaceae</taxon>
        <taxon>Eubacterium</taxon>
    </lineage>
</organism>
<sequence>MISNLLQIPLWIKSSSCGRRSTVQEIKVAKTAGFCFGVNRAVNLVYQLVEDGEKVCTLGPIIHNQQLVEDLKSKGVADIAVPDDCKDDYKIVLRTHGIEKDVLEDIKQRGVEFIDATCPFVLKIHRIVSEAQSGTVTLIAGDAQHPEVKGIRSFCVGKSYVFKNSKELSEIIENQAISAEKSVICVSQTTFSTEEWKKCEKIIKKVCTNCKIFDTICSATSERQAEALALAKECDAMLVIGGRHSSNTCKLKDVCSEFAPTFLIETAAELADMDFSRFNVVGVTAGASTPSVIIKEVLKTMSEEIKEKEVEATQTVAETAEAADKAEKAAVEASADGETFAEMLEQSFSENDTGKIVKGVVENITPTEVFVDVPGRKQTGVIAREDLSAEPFDKCEDVVSKGDVLDLIILKTNDQDGVLKLSKKLTDSFKGWDDIVKAKENDEILEGVVTAVVRGGVLATVKGTRVFIPASLSGVPKNEELSILKGTTVRFRIIDLNEQRRRAVGSIRSVLTEERKKAREEACAKLEEGMKLTGTVKSLTNYGAFVDIGGIDGMIHISELSWTRIKHPSEIVNVGDQVEVYIKALDQENKKISLGFKKIEDNPWEILKRDYPVGTVVKNAKIAGVTSFGAFATIIPGIEGLIHISEISWIRIKTPADVLKVGDEVDVLITAIDFDKKRVSLSMKQLIEKPEEYIPALKEDEADEAEEEAPAEEPAAVEEAVAEEPAAEEAAPEAAETEAAPSEEEAAEEAPAEE</sequence>
<feature type="binding site" evidence="8">
    <location>
        <position position="247"/>
    </location>
    <ligand>
        <name>dimethylallyl diphosphate</name>
        <dbReference type="ChEBI" id="CHEBI:57623"/>
    </ligand>
</feature>
<dbReference type="InterPro" id="IPR012340">
    <property type="entry name" value="NA-bd_OB-fold"/>
</dbReference>
<feature type="binding site" evidence="8">
    <location>
        <position position="288"/>
    </location>
    <ligand>
        <name>dimethylallyl diphosphate</name>
        <dbReference type="ChEBI" id="CHEBI:57623"/>
    </ligand>
</feature>
<dbReference type="Pfam" id="PF02401">
    <property type="entry name" value="LYTB"/>
    <property type="match status" value="1"/>
</dbReference>
<feature type="binding site" evidence="8">
    <location>
        <position position="288"/>
    </location>
    <ligand>
        <name>isopentenyl diphosphate</name>
        <dbReference type="ChEBI" id="CHEBI:128769"/>
    </ligand>
</feature>
<feature type="binding site" evidence="8">
    <location>
        <position position="96"/>
    </location>
    <ligand>
        <name>dimethylallyl diphosphate</name>
        <dbReference type="ChEBI" id="CHEBI:57623"/>
    </ligand>
</feature>
<dbReference type="Gene3D" id="3.40.50.11270">
    <property type="match status" value="1"/>
</dbReference>
<dbReference type="InterPro" id="IPR003451">
    <property type="entry name" value="LytB/IspH"/>
</dbReference>
<feature type="binding site" evidence="8">
    <location>
        <position position="189"/>
    </location>
    <ligand>
        <name>(2E)-4-hydroxy-3-methylbut-2-enyl diphosphate</name>
        <dbReference type="ChEBI" id="CHEBI:128753"/>
    </ligand>
</feature>
<feature type="binding site" evidence="8">
    <location>
        <position position="217"/>
    </location>
    <ligand>
        <name>[4Fe-4S] cluster</name>
        <dbReference type="ChEBI" id="CHEBI:49883"/>
    </ligand>
</feature>
<dbReference type="CDD" id="cd05688">
    <property type="entry name" value="S1_RPS1_repeat_ec3"/>
    <property type="match status" value="1"/>
</dbReference>
<evidence type="ECO:0000256" key="4">
    <source>
        <dbReference type="ARBA" id="ARBA00022980"/>
    </source>
</evidence>
<feature type="region of interest" description="Disordered" evidence="9">
    <location>
        <begin position="694"/>
        <end position="754"/>
    </location>
</feature>
<feature type="binding site" evidence="8">
    <location>
        <position position="288"/>
    </location>
    <ligand>
        <name>(2E)-4-hydroxy-3-methylbut-2-enyl diphosphate</name>
        <dbReference type="ChEBI" id="CHEBI:128753"/>
    </ligand>
</feature>
<comment type="similarity">
    <text evidence="1">Belongs to the bacterial ribosomal protein bS1 family.</text>
</comment>
<keyword evidence="6 8" id="KW-0411">Iron-sulfur</keyword>
<feature type="binding site" evidence="8">
    <location>
        <position position="245"/>
    </location>
    <ligand>
        <name>dimethylallyl diphosphate</name>
        <dbReference type="ChEBI" id="CHEBI:57623"/>
    </ligand>
</feature>
<keyword evidence="8 11" id="KW-0560">Oxidoreductase</keyword>
<accession>A0A9D1REG7</accession>
<dbReference type="PROSITE" id="PS50126">
    <property type="entry name" value="S1"/>
    <property type="match status" value="4"/>
</dbReference>
<gene>
    <name evidence="8" type="primary">ispH</name>
    <name evidence="11" type="ORF">IAA48_06275</name>
</gene>
<feature type="binding site" evidence="8">
    <location>
        <position position="245"/>
    </location>
    <ligand>
        <name>isopentenyl diphosphate</name>
        <dbReference type="ChEBI" id="CHEBI:128769"/>
    </ligand>
</feature>
<comment type="pathway">
    <text evidence="8">Isoprenoid biosynthesis; dimethylallyl diphosphate biosynthesis; dimethylallyl diphosphate from (2E)-4-hydroxy-3-methylbutenyl diphosphate: step 1/1.</text>
</comment>
<feature type="binding site" evidence="8">
    <location>
        <position position="63"/>
    </location>
    <ligand>
        <name>dimethylallyl diphosphate</name>
        <dbReference type="ChEBI" id="CHEBI:57623"/>
    </ligand>
</feature>
<evidence type="ECO:0000256" key="9">
    <source>
        <dbReference type="SAM" id="MobiDB-lite"/>
    </source>
</evidence>
<dbReference type="Pfam" id="PF00575">
    <property type="entry name" value="S1"/>
    <property type="match status" value="4"/>
</dbReference>
<feature type="binding site" evidence="8">
    <location>
        <position position="96"/>
    </location>
    <ligand>
        <name>(2E)-4-hydroxy-3-methylbut-2-enyl diphosphate</name>
        <dbReference type="ChEBI" id="CHEBI:128753"/>
    </ligand>
</feature>
<comment type="similarity">
    <text evidence="8">Belongs to the IspH family.</text>
</comment>
<feature type="binding site" evidence="8">
    <location>
        <position position="145"/>
    </location>
    <ligand>
        <name>(2E)-4-hydroxy-3-methylbut-2-enyl diphosphate</name>
        <dbReference type="ChEBI" id="CHEBI:128753"/>
    </ligand>
</feature>
<feature type="binding site" evidence="8">
    <location>
        <position position="246"/>
    </location>
    <ligand>
        <name>dimethylallyl diphosphate</name>
        <dbReference type="ChEBI" id="CHEBI:57623"/>
    </ligand>
</feature>
<dbReference type="CDD" id="cd13944">
    <property type="entry name" value="lytB_ispH"/>
    <property type="match status" value="1"/>
</dbReference>
<evidence type="ECO:0000256" key="2">
    <source>
        <dbReference type="ARBA" id="ARBA00022485"/>
    </source>
</evidence>
<feature type="binding site" evidence="8">
    <location>
        <position position="245"/>
    </location>
    <ligand>
        <name>(2E)-4-hydroxy-3-methylbut-2-enyl diphosphate</name>
        <dbReference type="ChEBI" id="CHEBI:128753"/>
    </ligand>
</feature>
<feature type="domain" description="S1 motif" evidence="10">
    <location>
        <begin position="442"/>
        <end position="508"/>
    </location>
</feature>
<dbReference type="Gene3D" id="2.40.50.140">
    <property type="entry name" value="Nucleic acid-binding proteins"/>
    <property type="match status" value="4"/>
</dbReference>
<dbReference type="GO" id="GO:0003735">
    <property type="term" value="F:structural constituent of ribosome"/>
    <property type="evidence" value="ECO:0007669"/>
    <property type="project" value="TreeGrafter"/>
</dbReference>
<dbReference type="PRINTS" id="PR00681">
    <property type="entry name" value="RIBOSOMALS1"/>
</dbReference>
<dbReference type="GO" id="GO:0006412">
    <property type="term" value="P:translation"/>
    <property type="evidence" value="ECO:0007669"/>
    <property type="project" value="TreeGrafter"/>
</dbReference>
<evidence type="ECO:0000256" key="8">
    <source>
        <dbReference type="HAMAP-Rule" id="MF_00191"/>
    </source>
</evidence>
<dbReference type="Gene3D" id="3.40.1010.20">
    <property type="entry name" value="4-hydroxy-3-methylbut-2-enyl diphosphate reductase, catalytic domain"/>
    <property type="match status" value="2"/>
</dbReference>
<comment type="cofactor">
    <cofactor evidence="8">
        <name>[4Fe-4S] cluster</name>
        <dbReference type="ChEBI" id="CHEBI:49883"/>
    </cofactor>
    <text evidence="8">Binds 1 [4Fe-4S] cluster per subunit.</text>
</comment>
<dbReference type="SUPFAM" id="SSF50249">
    <property type="entry name" value="Nucleic acid-binding proteins"/>
    <property type="match status" value="4"/>
</dbReference>
<feature type="binding site" evidence="8">
    <location>
        <position position="246"/>
    </location>
    <ligand>
        <name>(2E)-4-hydroxy-3-methylbut-2-enyl diphosphate</name>
        <dbReference type="ChEBI" id="CHEBI:128753"/>
    </ligand>
</feature>
<dbReference type="Proteomes" id="UP000824205">
    <property type="component" value="Unassembled WGS sequence"/>
</dbReference>
<feature type="compositionally biased region" description="Acidic residues" evidence="9">
    <location>
        <begin position="720"/>
        <end position="731"/>
    </location>
</feature>
<dbReference type="EMBL" id="DXGE01000026">
    <property type="protein sequence ID" value="HIW86087.1"/>
    <property type="molecule type" value="Genomic_DNA"/>
</dbReference>
<feature type="binding site" evidence="8">
    <location>
        <position position="63"/>
    </location>
    <ligand>
        <name>isopentenyl diphosphate</name>
        <dbReference type="ChEBI" id="CHEBI:128769"/>
    </ligand>
</feature>
<keyword evidence="7" id="KW-0687">Ribonucleoprotein</keyword>
<comment type="pathway">
    <text evidence="8">Isoprenoid biosynthesis; isopentenyl diphosphate biosynthesis via DXP pathway; isopentenyl diphosphate from 1-deoxy-D-xylulose 5-phosphate: step 6/6.</text>
</comment>
<dbReference type="GO" id="GO:0046872">
    <property type="term" value="F:metal ion binding"/>
    <property type="evidence" value="ECO:0007669"/>
    <property type="project" value="UniProtKB-KW"/>
</dbReference>
<dbReference type="AlphaFoldDB" id="A0A9D1REG7"/>
<comment type="catalytic activity">
    <reaction evidence="8">
        <text>dimethylallyl diphosphate + 2 oxidized [2Fe-2S]-[ferredoxin] + H2O = (2E)-4-hydroxy-3-methylbut-2-enyl diphosphate + 2 reduced [2Fe-2S]-[ferredoxin] + 2 H(+)</text>
        <dbReference type="Rhea" id="RHEA:24825"/>
        <dbReference type="Rhea" id="RHEA-COMP:10000"/>
        <dbReference type="Rhea" id="RHEA-COMP:10001"/>
        <dbReference type="ChEBI" id="CHEBI:15377"/>
        <dbReference type="ChEBI" id="CHEBI:15378"/>
        <dbReference type="ChEBI" id="CHEBI:33737"/>
        <dbReference type="ChEBI" id="CHEBI:33738"/>
        <dbReference type="ChEBI" id="CHEBI:57623"/>
        <dbReference type="ChEBI" id="CHEBI:128753"/>
        <dbReference type="EC" id="1.17.7.4"/>
    </reaction>
</comment>
<protein>
    <recommendedName>
        <fullName evidence="8">4-hydroxy-3-methylbut-2-enyl diphosphate reductase</fullName>
        <shortName evidence="8">HMBPP reductase</shortName>
        <ecNumber evidence="8">1.17.7.4</ecNumber>
    </recommendedName>
</protein>
<reference evidence="11" key="1">
    <citation type="journal article" date="2021" name="PeerJ">
        <title>Extensive microbial diversity within the chicken gut microbiome revealed by metagenomics and culture.</title>
        <authorList>
            <person name="Gilroy R."/>
            <person name="Ravi A."/>
            <person name="Getino M."/>
            <person name="Pursley I."/>
            <person name="Horton D.L."/>
            <person name="Alikhan N.F."/>
            <person name="Baker D."/>
            <person name="Gharbi K."/>
            <person name="Hall N."/>
            <person name="Watson M."/>
            <person name="Adriaenssens E.M."/>
            <person name="Foster-Nyarko E."/>
            <person name="Jarju S."/>
            <person name="Secka A."/>
            <person name="Antonio M."/>
            <person name="Oren A."/>
            <person name="Chaudhuri R.R."/>
            <person name="La Ragione R."/>
            <person name="Hildebrand F."/>
            <person name="Pallen M.J."/>
        </authorList>
    </citation>
    <scope>NUCLEOTIDE SEQUENCE</scope>
    <source>
        <strain evidence="11">421</strain>
    </source>
</reference>
<feature type="domain" description="S1 motif" evidence="10">
    <location>
        <begin position="354"/>
        <end position="424"/>
    </location>
</feature>
<feature type="binding site" evidence="8">
    <location>
        <position position="145"/>
    </location>
    <ligand>
        <name>isopentenyl diphosphate</name>
        <dbReference type="ChEBI" id="CHEBI:128769"/>
    </ligand>
</feature>
<dbReference type="EC" id="1.17.7.4" evidence="8"/>
<keyword evidence="3 8" id="KW-0479">Metal-binding</keyword>
<dbReference type="GO" id="GO:0016114">
    <property type="term" value="P:terpenoid biosynthetic process"/>
    <property type="evidence" value="ECO:0007669"/>
    <property type="project" value="UniProtKB-UniRule"/>
</dbReference>
<dbReference type="PANTHER" id="PTHR10724">
    <property type="entry name" value="30S RIBOSOMAL PROTEIN S1"/>
    <property type="match status" value="1"/>
</dbReference>
<comment type="function">
    <text evidence="8">Catalyzes the conversion of 1-hydroxy-2-methyl-2-(E)-butenyl 4-diphosphate (HMBPP) into a mixture of isopentenyl diphosphate (IPP) and dimethylallyl diphosphate (DMAPP). Acts in the terminal step of the DOXP/MEP pathway for isoprenoid precursor biosynthesis.</text>
</comment>
<feature type="compositionally biased region" description="Acidic residues" evidence="9">
    <location>
        <begin position="741"/>
        <end position="754"/>
    </location>
</feature>
<dbReference type="NCBIfam" id="NF000907">
    <property type="entry name" value="PRK00087.1"/>
    <property type="match status" value="1"/>
</dbReference>
<keyword evidence="8" id="KW-0414">Isoprene biosynthesis</keyword>
<dbReference type="GO" id="GO:0003729">
    <property type="term" value="F:mRNA binding"/>
    <property type="evidence" value="ECO:0007669"/>
    <property type="project" value="TreeGrafter"/>
</dbReference>
<dbReference type="InterPro" id="IPR050437">
    <property type="entry name" value="Ribos_protein_bS1-like"/>
</dbReference>
<dbReference type="CDD" id="cd05687">
    <property type="entry name" value="S1_RPS1_repeat_ec1_hs1"/>
    <property type="match status" value="1"/>
</dbReference>
<feature type="domain" description="S1 motif" evidence="10">
    <location>
        <begin position="614"/>
        <end position="684"/>
    </location>
</feature>
<evidence type="ECO:0000256" key="1">
    <source>
        <dbReference type="ARBA" id="ARBA00006767"/>
    </source>
</evidence>
<dbReference type="InterPro" id="IPR035104">
    <property type="entry name" value="Ribosomal_protein_S1-like"/>
</dbReference>
<feature type="active site" description="Proton donor" evidence="8">
    <location>
        <position position="147"/>
    </location>
</feature>
<feature type="binding site" evidence="8">
    <location>
        <position position="63"/>
    </location>
    <ligand>
        <name>(2E)-4-hydroxy-3-methylbut-2-enyl diphosphate</name>
        <dbReference type="ChEBI" id="CHEBI:128753"/>
    </ligand>
</feature>
<keyword evidence="4 11" id="KW-0689">Ribosomal protein</keyword>
<comment type="catalytic activity">
    <reaction evidence="8">
        <text>isopentenyl diphosphate + 2 oxidized [2Fe-2S]-[ferredoxin] + H2O = (2E)-4-hydroxy-3-methylbut-2-enyl diphosphate + 2 reduced [2Fe-2S]-[ferredoxin] + 2 H(+)</text>
        <dbReference type="Rhea" id="RHEA:24488"/>
        <dbReference type="Rhea" id="RHEA-COMP:10000"/>
        <dbReference type="Rhea" id="RHEA-COMP:10001"/>
        <dbReference type="ChEBI" id="CHEBI:15377"/>
        <dbReference type="ChEBI" id="CHEBI:15378"/>
        <dbReference type="ChEBI" id="CHEBI:33737"/>
        <dbReference type="ChEBI" id="CHEBI:33738"/>
        <dbReference type="ChEBI" id="CHEBI:128753"/>
        <dbReference type="ChEBI" id="CHEBI:128769"/>
        <dbReference type="EC" id="1.17.7.4"/>
    </reaction>
</comment>
<dbReference type="NCBIfam" id="TIGR00216">
    <property type="entry name" value="ispH_lytB"/>
    <property type="match status" value="1"/>
</dbReference>
<comment type="caution">
    <text evidence="11">The sequence shown here is derived from an EMBL/GenBank/DDBJ whole genome shotgun (WGS) entry which is preliminary data.</text>
</comment>
<feature type="binding site" evidence="8">
    <location>
        <position position="247"/>
    </location>
    <ligand>
        <name>isopentenyl diphosphate</name>
        <dbReference type="ChEBI" id="CHEBI:128769"/>
    </ligand>
</feature>
<dbReference type="GO" id="GO:0050992">
    <property type="term" value="P:dimethylallyl diphosphate biosynthetic process"/>
    <property type="evidence" value="ECO:0007669"/>
    <property type="project" value="UniProtKB-UniRule"/>
</dbReference>
<evidence type="ECO:0000256" key="6">
    <source>
        <dbReference type="ARBA" id="ARBA00023014"/>
    </source>
</evidence>
<evidence type="ECO:0000256" key="5">
    <source>
        <dbReference type="ARBA" id="ARBA00023004"/>
    </source>
</evidence>
<dbReference type="GO" id="GO:0019288">
    <property type="term" value="P:isopentenyl diphosphate biosynthetic process, methylerythritol 4-phosphate pathway"/>
    <property type="evidence" value="ECO:0007669"/>
    <property type="project" value="UniProtKB-UniRule"/>
</dbReference>
<feature type="domain" description="S1 motif" evidence="10">
    <location>
        <begin position="529"/>
        <end position="597"/>
    </location>
</feature>
<feature type="binding site" evidence="8">
    <location>
        <position position="145"/>
    </location>
    <ligand>
        <name>dimethylallyl diphosphate</name>
        <dbReference type="ChEBI" id="CHEBI:57623"/>
    </ligand>
</feature>
<keyword evidence="5 8" id="KW-0408">Iron</keyword>
<dbReference type="GO" id="GO:0005737">
    <property type="term" value="C:cytoplasm"/>
    <property type="evidence" value="ECO:0007669"/>
    <property type="project" value="UniProtKB-ARBA"/>
</dbReference>
<dbReference type="CDD" id="cd04465">
    <property type="entry name" value="S1_RPS1_repeat_ec2_hs2"/>
    <property type="match status" value="1"/>
</dbReference>
<keyword evidence="2 8" id="KW-0004">4Fe-4S</keyword>
<dbReference type="HAMAP" id="MF_00191">
    <property type="entry name" value="IspH"/>
    <property type="match status" value="1"/>
</dbReference>
<feature type="compositionally biased region" description="Acidic residues" evidence="9">
    <location>
        <begin position="700"/>
        <end position="711"/>
    </location>
</feature>
<evidence type="ECO:0000313" key="11">
    <source>
        <dbReference type="EMBL" id="HIW86087.1"/>
    </source>
</evidence>
<feature type="binding site" evidence="8">
    <location>
        <position position="96"/>
    </location>
    <ligand>
        <name>isopentenyl diphosphate</name>
        <dbReference type="ChEBI" id="CHEBI:128769"/>
    </ligand>
</feature>
<feature type="binding site" evidence="8">
    <location>
        <position position="35"/>
    </location>
    <ligand>
        <name>[4Fe-4S] cluster</name>
        <dbReference type="ChEBI" id="CHEBI:49883"/>
    </ligand>
</feature>
<dbReference type="PANTHER" id="PTHR10724:SF7">
    <property type="entry name" value="SMALL RIBOSOMAL SUBUNIT PROTEIN BS1C"/>
    <property type="match status" value="1"/>
</dbReference>
<evidence type="ECO:0000259" key="10">
    <source>
        <dbReference type="PROSITE" id="PS50126"/>
    </source>
</evidence>
<feature type="binding site" evidence="8">
    <location>
        <position position="118"/>
    </location>
    <ligand>
        <name>[4Fe-4S] cluster</name>
        <dbReference type="ChEBI" id="CHEBI:49883"/>
    </ligand>
</feature>
<dbReference type="GO" id="GO:0051539">
    <property type="term" value="F:4 iron, 4 sulfur cluster binding"/>
    <property type="evidence" value="ECO:0007669"/>
    <property type="project" value="UniProtKB-UniRule"/>
</dbReference>
<feature type="binding site" evidence="8">
    <location>
        <position position="247"/>
    </location>
    <ligand>
        <name>(2E)-4-hydroxy-3-methylbut-2-enyl diphosphate</name>
        <dbReference type="ChEBI" id="CHEBI:128753"/>
    </ligand>
</feature>